<evidence type="ECO:0000313" key="2">
    <source>
        <dbReference type="Proteomes" id="UP000324222"/>
    </source>
</evidence>
<comment type="caution">
    <text evidence="1">The sequence shown here is derived from an EMBL/GenBank/DDBJ whole genome shotgun (WGS) entry which is preliminary data.</text>
</comment>
<keyword evidence="2" id="KW-1185">Reference proteome</keyword>
<dbReference type="AlphaFoldDB" id="A0A5B7KE19"/>
<reference evidence="1 2" key="1">
    <citation type="submission" date="2019-05" db="EMBL/GenBank/DDBJ databases">
        <title>Another draft genome of Portunus trituberculatus and its Hox gene families provides insights of decapod evolution.</title>
        <authorList>
            <person name="Jeong J.-H."/>
            <person name="Song I."/>
            <person name="Kim S."/>
            <person name="Choi T."/>
            <person name="Kim D."/>
            <person name="Ryu S."/>
            <person name="Kim W."/>
        </authorList>
    </citation>
    <scope>NUCLEOTIDE SEQUENCE [LARGE SCALE GENOMIC DNA]</scope>
    <source>
        <tissue evidence="1">Muscle</tissue>
    </source>
</reference>
<sequence length="88" mass="9931">MAPTFQGTFSSTAATHVSLPHLQINLIPGPADLSEYSQNPEFYLEDFYRTLQDLHNPCCLLPVSSKFYLIRVPLNLFLHTILTPSPLQ</sequence>
<gene>
    <name evidence="1" type="ORF">E2C01_100833</name>
</gene>
<evidence type="ECO:0000313" key="1">
    <source>
        <dbReference type="EMBL" id="MPD05106.1"/>
    </source>
</evidence>
<dbReference type="EMBL" id="VSRR010144458">
    <property type="protein sequence ID" value="MPD05106.1"/>
    <property type="molecule type" value="Genomic_DNA"/>
</dbReference>
<dbReference type="Proteomes" id="UP000324222">
    <property type="component" value="Unassembled WGS sequence"/>
</dbReference>
<dbReference type="OrthoDB" id="6380532at2759"/>
<accession>A0A5B7KE19</accession>
<organism evidence="1 2">
    <name type="scientific">Portunus trituberculatus</name>
    <name type="common">Swimming crab</name>
    <name type="synonym">Neptunus trituberculatus</name>
    <dbReference type="NCBI Taxonomy" id="210409"/>
    <lineage>
        <taxon>Eukaryota</taxon>
        <taxon>Metazoa</taxon>
        <taxon>Ecdysozoa</taxon>
        <taxon>Arthropoda</taxon>
        <taxon>Crustacea</taxon>
        <taxon>Multicrustacea</taxon>
        <taxon>Malacostraca</taxon>
        <taxon>Eumalacostraca</taxon>
        <taxon>Eucarida</taxon>
        <taxon>Decapoda</taxon>
        <taxon>Pleocyemata</taxon>
        <taxon>Brachyura</taxon>
        <taxon>Eubrachyura</taxon>
        <taxon>Portunoidea</taxon>
        <taxon>Portunidae</taxon>
        <taxon>Portuninae</taxon>
        <taxon>Portunus</taxon>
    </lineage>
</organism>
<proteinExistence type="predicted"/>
<name>A0A5B7KE19_PORTR</name>
<protein>
    <submittedName>
        <fullName evidence="1">Uncharacterized protein</fullName>
    </submittedName>
</protein>